<proteinExistence type="predicted"/>
<comment type="caution">
    <text evidence="1">The sequence shown here is derived from an EMBL/GenBank/DDBJ whole genome shotgun (WGS) entry which is preliminary data.</text>
</comment>
<keyword evidence="2" id="KW-1185">Reference proteome</keyword>
<sequence length="205" mass="23268">MTPSNVAGLNLIINDRMTYQSGGPIHWTLLQTAAQGLFQCSDLRDNVAAFMMNVPILDGLTDYRSLSITSIYKIAAGIMIIESKTLDVFAAISRHWHVPSRAWEHMPSCVPDWSRERGSIPFYRPTKATAFNAAKGYEYNYSEQEKFQVLHARGKKVDSIKSTIQHKFEDMDNEVDLKKHLRLESICEIWGSRAERMGLLLKAST</sequence>
<protein>
    <submittedName>
        <fullName evidence="1">Uncharacterized protein</fullName>
    </submittedName>
</protein>
<dbReference type="Proteomes" id="UP001590951">
    <property type="component" value="Unassembled WGS sequence"/>
</dbReference>
<dbReference type="EMBL" id="JBHFEH010000009">
    <property type="protein sequence ID" value="KAL2056116.1"/>
    <property type="molecule type" value="Genomic_DNA"/>
</dbReference>
<evidence type="ECO:0000313" key="1">
    <source>
        <dbReference type="EMBL" id="KAL2056116.1"/>
    </source>
</evidence>
<accession>A0ABR4BH12</accession>
<organism evidence="1 2">
    <name type="scientific">Lepraria finkii</name>
    <dbReference type="NCBI Taxonomy" id="1340010"/>
    <lineage>
        <taxon>Eukaryota</taxon>
        <taxon>Fungi</taxon>
        <taxon>Dikarya</taxon>
        <taxon>Ascomycota</taxon>
        <taxon>Pezizomycotina</taxon>
        <taxon>Lecanoromycetes</taxon>
        <taxon>OSLEUM clade</taxon>
        <taxon>Lecanoromycetidae</taxon>
        <taxon>Lecanorales</taxon>
        <taxon>Lecanorineae</taxon>
        <taxon>Stereocaulaceae</taxon>
        <taxon>Lepraria</taxon>
    </lineage>
</organism>
<evidence type="ECO:0000313" key="2">
    <source>
        <dbReference type="Proteomes" id="UP001590951"/>
    </source>
</evidence>
<gene>
    <name evidence="1" type="ORF">ABVK25_003759</name>
</gene>
<reference evidence="1 2" key="1">
    <citation type="submission" date="2024-09" db="EMBL/GenBank/DDBJ databases">
        <title>Rethinking Asexuality: The Enigmatic Case of Functional Sexual Genes in Lepraria (Stereocaulaceae).</title>
        <authorList>
            <person name="Doellman M."/>
            <person name="Sun Y."/>
            <person name="Barcenas-Pena A."/>
            <person name="Lumbsch H.T."/>
            <person name="Grewe F."/>
        </authorList>
    </citation>
    <scope>NUCLEOTIDE SEQUENCE [LARGE SCALE GENOMIC DNA]</scope>
    <source>
        <strain evidence="1 2">Grewe 0041</strain>
    </source>
</reference>
<name>A0ABR4BH12_9LECA</name>